<evidence type="ECO:0000313" key="7">
    <source>
        <dbReference type="Proteomes" id="UP001054889"/>
    </source>
</evidence>
<accession>A0AAV5CWY7</accession>
<feature type="region of interest" description="Disordered" evidence="4">
    <location>
        <begin position="1"/>
        <end position="44"/>
    </location>
</feature>
<name>A0AAV5CWY7_ELECO</name>
<gene>
    <name evidence="6" type="primary">ga19966</name>
    <name evidence="6" type="ORF">PR202_ga19966</name>
</gene>
<comment type="subcellular location">
    <subcellularLocation>
        <location evidence="1">Nucleus</location>
    </subcellularLocation>
</comment>
<proteinExistence type="inferred from homology"/>
<reference evidence="6" key="2">
    <citation type="submission" date="2021-12" db="EMBL/GenBank/DDBJ databases">
        <title>Resequencing data analysis of finger millet.</title>
        <authorList>
            <person name="Hatakeyama M."/>
            <person name="Aluri S."/>
            <person name="Balachadran M.T."/>
            <person name="Sivarajan S.R."/>
            <person name="Poveda L."/>
            <person name="Shimizu-Inatsugi R."/>
            <person name="Schlapbach R."/>
            <person name="Sreeman S.M."/>
            <person name="Shimizu K.K."/>
        </authorList>
    </citation>
    <scope>NUCLEOTIDE SEQUENCE</scope>
</reference>
<keyword evidence="3" id="KW-0539">Nucleus</keyword>
<keyword evidence="7" id="KW-1185">Reference proteome</keyword>
<feature type="compositionally biased region" description="Basic residues" evidence="4">
    <location>
        <begin position="10"/>
        <end position="21"/>
    </location>
</feature>
<feature type="region of interest" description="Disordered" evidence="4">
    <location>
        <begin position="56"/>
        <end position="158"/>
    </location>
</feature>
<feature type="compositionally biased region" description="Low complexity" evidence="4">
    <location>
        <begin position="242"/>
        <end position="268"/>
    </location>
</feature>
<evidence type="ECO:0000256" key="4">
    <source>
        <dbReference type="SAM" id="MobiDB-lite"/>
    </source>
</evidence>
<dbReference type="EMBL" id="BQKI01000009">
    <property type="protein sequence ID" value="GJN02598.1"/>
    <property type="molecule type" value="Genomic_DNA"/>
</dbReference>
<evidence type="ECO:0000256" key="2">
    <source>
        <dbReference type="ARBA" id="ARBA00009057"/>
    </source>
</evidence>
<dbReference type="PANTHER" id="PTHR46058">
    <property type="entry name" value="PROTEIN BREVIS RADIX-LIKE 1"/>
    <property type="match status" value="1"/>
</dbReference>
<feature type="domain" description="BRX" evidence="5">
    <location>
        <begin position="142"/>
        <end position="198"/>
    </location>
</feature>
<protein>
    <recommendedName>
        <fullName evidence="5">BRX domain-containing protein</fullName>
    </recommendedName>
</protein>
<dbReference type="Proteomes" id="UP001054889">
    <property type="component" value="Unassembled WGS sequence"/>
</dbReference>
<dbReference type="GO" id="GO:0005634">
    <property type="term" value="C:nucleus"/>
    <property type="evidence" value="ECO:0007669"/>
    <property type="project" value="UniProtKB-SubCell"/>
</dbReference>
<dbReference type="PROSITE" id="PS51514">
    <property type="entry name" value="BRX"/>
    <property type="match status" value="1"/>
</dbReference>
<evidence type="ECO:0000313" key="6">
    <source>
        <dbReference type="EMBL" id="GJN02598.1"/>
    </source>
</evidence>
<comment type="caution">
    <text evidence="6">The sequence shown here is derived from an EMBL/GenBank/DDBJ whole genome shotgun (WGS) entry which is preliminary data.</text>
</comment>
<reference evidence="6" key="1">
    <citation type="journal article" date="2018" name="DNA Res.">
        <title>Multiple hybrid de novo genome assembly of finger millet, an orphan allotetraploid crop.</title>
        <authorList>
            <person name="Hatakeyama M."/>
            <person name="Aluri S."/>
            <person name="Balachadran M.T."/>
            <person name="Sivarajan S.R."/>
            <person name="Patrignani A."/>
            <person name="Gruter S."/>
            <person name="Poveda L."/>
            <person name="Shimizu-Inatsugi R."/>
            <person name="Baeten J."/>
            <person name="Francoijs K.J."/>
            <person name="Nataraja K.N."/>
            <person name="Reddy Y.A.N."/>
            <person name="Phadnis S."/>
            <person name="Ravikumar R.L."/>
            <person name="Schlapbach R."/>
            <person name="Sreeman S.M."/>
            <person name="Shimizu K.K."/>
        </authorList>
    </citation>
    <scope>NUCLEOTIDE SEQUENCE</scope>
</reference>
<dbReference type="Pfam" id="PF08381">
    <property type="entry name" value="BRX"/>
    <property type="match status" value="1"/>
</dbReference>
<feature type="compositionally biased region" description="Basic residues" evidence="4">
    <location>
        <begin position="67"/>
        <end position="79"/>
    </location>
</feature>
<feature type="compositionally biased region" description="Basic and acidic residues" evidence="4">
    <location>
        <begin position="114"/>
        <end position="126"/>
    </location>
</feature>
<evidence type="ECO:0000259" key="5">
    <source>
        <dbReference type="PROSITE" id="PS51514"/>
    </source>
</evidence>
<dbReference type="InterPro" id="IPR013591">
    <property type="entry name" value="Brevis_radix_dom"/>
</dbReference>
<organism evidence="6 7">
    <name type="scientific">Eleusine coracana subsp. coracana</name>
    <dbReference type="NCBI Taxonomy" id="191504"/>
    <lineage>
        <taxon>Eukaryota</taxon>
        <taxon>Viridiplantae</taxon>
        <taxon>Streptophyta</taxon>
        <taxon>Embryophyta</taxon>
        <taxon>Tracheophyta</taxon>
        <taxon>Spermatophyta</taxon>
        <taxon>Magnoliopsida</taxon>
        <taxon>Liliopsida</taxon>
        <taxon>Poales</taxon>
        <taxon>Poaceae</taxon>
        <taxon>PACMAD clade</taxon>
        <taxon>Chloridoideae</taxon>
        <taxon>Cynodonteae</taxon>
        <taxon>Eleusininae</taxon>
        <taxon>Eleusine</taxon>
    </lineage>
</organism>
<dbReference type="PANTHER" id="PTHR46058:SF4">
    <property type="entry name" value="OS04G0475250 PROTEIN"/>
    <property type="match status" value="1"/>
</dbReference>
<sequence length="307" mass="33146">MGQQQGSTHQPRRRKEGRRKIQPGQSVVEMMHACFHGGGSGSRITKSVAAIRDLTKSMKAMTLKVKGGGRRARARRRRRAAEDEDPHGKDASSSASSSAKIAPAQPHEDEDEQGGAKHEHCDKCLAEEEGEGEEGTAAPADGEWMAEPEPGVLMTLAPRGDGANYLRRIRFSEDHFPDACAAHEWWAHNYDRIVELYSLVVQSENASHREEDDDDDDAAAPVTPCQSEDDEHQRPDGELEYSASCSASGGSNSNFSGPSSGSGSGSANKVDSPILGLVTEPNNTKRSPQAKRNRKAGDSRTLTLSES</sequence>
<dbReference type="AlphaFoldDB" id="A0AAV5CWY7"/>
<evidence type="ECO:0000256" key="1">
    <source>
        <dbReference type="ARBA" id="ARBA00004123"/>
    </source>
</evidence>
<comment type="similarity">
    <text evidence="2">Belongs to the BRX family.</text>
</comment>
<dbReference type="InterPro" id="IPR044532">
    <property type="entry name" value="BRX-like"/>
</dbReference>
<evidence type="ECO:0000256" key="3">
    <source>
        <dbReference type="ARBA" id="ARBA00023242"/>
    </source>
</evidence>
<feature type="region of interest" description="Disordered" evidence="4">
    <location>
        <begin position="205"/>
        <end position="307"/>
    </location>
</feature>